<dbReference type="GO" id="GO:0005829">
    <property type="term" value="C:cytosol"/>
    <property type="evidence" value="ECO:0007669"/>
    <property type="project" value="TreeGrafter"/>
</dbReference>
<dbReference type="STRING" id="420998.JDO7802_02518"/>
<evidence type="ECO:0000259" key="4">
    <source>
        <dbReference type="Pfam" id="PF07992"/>
    </source>
</evidence>
<dbReference type="GO" id="GO:0004047">
    <property type="term" value="F:aminomethyltransferase activity"/>
    <property type="evidence" value="ECO:0007669"/>
    <property type="project" value="UniProtKB-EC"/>
</dbReference>
<dbReference type="InterPro" id="IPR029043">
    <property type="entry name" value="GcvT/YgfZ_C"/>
</dbReference>
<dbReference type="InterPro" id="IPR041117">
    <property type="entry name" value="SoxA_A3"/>
</dbReference>
<dbReference type="Gene3D" id="3.30.1360.120">
    <property type="entry name" value="Probable tRNA modification gtpase trme, domain 1"/>
    <property type="match status" value="1"/>
</dbReference>
<dbReference type="InterPro" id="IPR028896">
    <property type="entry name" value="GcvT/YgfZ/DmdA"/>
</dbReference>
<keyword evidence="8" id="KW-1185">Reference proteome</keyword>
<keyword evidence="2" id="KW-0560">Oxidoreductase</keyword>
<dbReference type="Gene3D" id="3.50.50.60">
    <property type="entry name" value="FAD/NAD(P)-binding domain"/>
    <property type="match status" value="1"/>
</dbReference>
<dbReference type="GO" id="GO:0008168">
    <property type="term" value="F:methyltransferase activity"/>
    <property type="evidence" value="ECO:0007669"/>
    <property type="project" value="UniProtKB-KW"/>
</dbReference>
<dbReference type="PANTHER" id="PTHR43757:SF2">
    <property type="entry name" value="AMINOMETHYLTRANSFERASE, MITOCHONDRIAL"/>
    <property type="match status" value="1"/>
</dbReference>
<dbReference type="Proteomes" id="UP000049222">
    <property type="component" value="Unassembled WGS sequence"/>
</dbReference>
<evidence type="ECO:0000313" key="7">
    <source>
        <dbReference type="EMBL" id="CTQ50494.1"/>
    </source>
</evidence>
<dbReference type="Pfam" id="PF08669">
    <property type="entry name" value="GCV_T_C"/>
    <property type="match status" value="1"/>
</dbReference>
<dbReference type="InterPro" id="IPR027266">
    <property type="entry name" value="TrmE/GcvT-like"/>
</dbReference>
<keyword evidence="7" id="KW-0808">Transferase</keyword>
<dbReference type="Pfam" id="PF13510">
    <property type="entry name" value="Fer2_4"/>
    <property type="match status" value="1"/>
</dbReference>
<sequence length="979" mass="103504">MSGYRLDQGGTGIDRSRPLRFTFDGRRFDGYEGDTLASALMAEGVDVLARSFKYHRPRGIVSAGSEEPSALVTLRDGARSEPNAKAPMIPLWDGLVASGQNAWPSLRFDAMAVNGLAGPLFGAGFYYKTFMGGPRGTWTKFFEPIIRRAAGMGKASLAPDPDRYETAHLHCDVLVIGAGPAGLAAARAAAGTGARVVIADEGERFGGHLLSDAGEIEGQPSAAFAAAAQADLAALPWVTALPRTTVYGHYDGQFAAVERVADHVAAPGRAPRQRHWLIRPLQIVLAAGATERPIVFPGNDRPGVMLAEAARTYATRWGVAPGRRVVVFTTHDGAYRTVRDLHAAGVGIAAVIDARPQVSAEACAVVAATGARHKTGATVCATRGRSRLTGITLTGGLRIDCDTLAVSGGWMPNLHLTSQGGGKPVWSEDQASFLPGTLPDRWQIAGSVGGLGALTETFAQGAEAGIRAAAACDFDAAPAEPTLARDDLVPTDPLPLWRVPGKGKAFVDLQHDVTADDVMLAQREGFEAVEHLKRYTTLGMAADQGKTSNLNGLALMAEARGIPVPQAGTTRYRPPYTPVALGALAGAETGAHLAPVRRTPMHDWHAAHGALWVAAGQWMRPRAYLRDGETIRDAYIREARAVRAGVGIVDVSPLGKIEVAGPDAAEFLNRVYVNGFARLPVGRARYGIMLREDGIVLDDGTTWRLEEHRFLMTTTTANAGRVLTHLEVLLATAWPDLRVRLTSVTEQWAGMAVAGPKSRDVLAGLIADVDFATHTLPFMGIARGTLGGVPVTVARLSFSGELAYEVFCGAHHGAGVWAAIMAAGEAHGIVPYGTEALGALRIEKGHISGAELDGRTTVHDLGFAGFASTKKAYVGSAMMHRPALTDGARPRLVGLRSRSGAPIRPGAHLVGSDGRPQGHVTSTTFSPELDAEIALALLRNGPDRMGEHLDAAYPLKDESVPVEVVSPHFVDPEGDRLRA</sequence>
<dbReference type="Pfam" id="PF01571">
    <property type="entry name" value="GCV_T"/>
    <property type="match status" value="1"/>
</dbReference>
<protein>
    <submittedName>
        <fullName evidence="7">Aminomethyltransferase</fullName>
        <ecNumber evidence="7">2.1.2.10</ecNumber>
    </submittedName>
</protein>
<dbReference type="OrthoDB" id="5287468at2"/>
<accession>A0A0M6YKS0</accession>
<dbReference type="SUPFAM" id="SSF51905">
    <property type="entry name" value="FAD/NAD(P)-binding domain"/>
    <property type="match status" value="1"/>
</dbReference>
<organism evidence="7 8">
    <name type="scientific">Jannaschia donghaensis</name>
    <dbReference type="NCBI Taxonomy" id="420998"/>
    <lineage>
        <taxon>Bacteria</taxon>
        <taxon>Pseudomonadati</taxon>
        <taxon>Pseudomonadota</taxon>
        <taxon>Alphaproteobacteria</taxon>
        <taxon>Rhodobacterales</taxon>
        <taxon>Roseobacteraceae</taxon>
        <taxon>Jannaschia</taxon>
    </lineage>
</organism>
<dbReference type="EC" id="2.1.2.10" evidence="7"/>
<dbReference type="AlphaFoldDB" id="A0A0M6YKS0"/>
<dbReference type="InterPro" id="IPR041854">
    <property type="entry name" value="BFD-like_2Fe2S-bd_dom_sf"/>
</dbReference>
<evidence type="ECO:0000259" key="3">
    <source>
        <dbReference type="Pfam" id="PF01571"/>
    </source>
</evidence>
<reference evidence="7 8" key="1">
    <citation type="submission" date="2015-07" db="EMBL/GenBank/DDBJ databases">
        <authorList>
            <person name="Noorani M."/>
        </authorList>
    </citation>
    <scope>NUCLEOTIDE SEQUENCE [LARGE SCALE GENOMIC DNA]</scope>
    <source>
        <strain evidence="7 8">CECT 7802</strain>
    </source>
</reference>
<dbReference type="Pfam" id="PF17806">
    <property type="entry name" value="SO_alpha_A3"/>
    <property type="match status" value="1"/>
</dbReference>
<comment type="similarity">
    <text evidence="1">Belongs to the GcvT family.</text>
</comment>
<evidence type="ECO:0000256" key="1">
    <source>
        <dbReference type="ARBA" id="ARBA00008609"/>
    </source>
</evidence>
<dbReference type="PRINTS" id="PR00411">
    <property type="entry name" value="PNDRDTASEI"/>
</dbReference>
<dbReference type="InterPro" id="IPR013977">
    <property type="entry name" value="GcvT_C"/>
</dbReference>
<gene>
    <name evidence="7" type="primary">gcvT_3</name>
    <name evidence="7" type="ORF">JDO7802_02518</name>
</gene>
<dbReference type="PANTHER" id="PTHR43757">
    <property type="entry name" value="AMINOMETHYLTRANSFERASE"/>
    <property type="match status" value="1"/>
</dbReference>
<dbReference type="InterPro" id="IPR036188">
    <property type="entry name" value="FAD/NAD-bd_sf"/>
</dbReference>
<feature type="domain" description="SoxA A3" evidence="6">
    <location>
        <begin position="502"/>
        <end position="586"/>
    </location>
</feature>
<evidence type="ECO:0000259" key="5">
    <source>
        <dbReference type="Pfam" id="PF08669"/>
    </source>
</evidence>
<dbReference type="PIRSF" id="PIRSF037980">
    <property type="entry name" value="SoxA"/>
    <property type="match status" value="1"/>
</dbReference>
<feature type="domain" description="Aminomethyltransferase C-terminal" evidence="5">
    <location>
        <begin position="891"/>
        <end position="971"/>
    </location>
</feature>
<dbReference type="InterPro" id="IPR006222">
    <property type="entry name" value="GCVT_N"/>
</dbReference>
<dbReference type="SUPFAM" id="SSF101790">
    <property type="entry name" value="Aminomethyltransferase beta-barrel domain"/>
    <property type="match status" value="1"/>
</dbReference>
<evidence type="ECO:0000313" key="8">
    <source>
        <dbReference type="Proteomes" id="UP000049222"/>
    </source>
</evidence>
<dbReference type="PRINTS" id="PR00368">
    <property type="entry name" value="FADPNR"/>
</dbReference>
<keyword evidence="7" id="KW-0489">Methyltransferase</keyword>
<dbReference type="InterPro" id="IPR006277">
    <property type="entry name" value="Sarcosine_oxidase_asu"/>
</dbReference>
<evidence type="ECO:0000259" key="6">
    <source>
        <dbReference type="Pfam" id="PF17806"/>
    </source>
</evidence>
<dbReference type="NCBIfam" id="TIGR01372">
    <property type="entry name" value="soxA"/>
    <property type="match status" value="1"/>
</dbReference>
<feature type="domain" description="FAD/NAD(P)-binding" evidence="4">
    <location>
        <begin position="172"/>
        <end position="419"/>
    </location>
</feature>
<dbReference type="InterPro" id="IPR042204">
    <property type="entry name" value="2Fe-2S-bd_N"/>
</dbReference>
<dbReference type="GO" id="GO:0032259">
    <property type="term" value="P:methylation"/>
    <property type="evidence" value="ECO:0007669"/>
    <property type="project" value="UniProtKB-KW"/>
</dbReference>
<name>A0A0M6YKS0_9RHOB</name>
<dbReference type="GO" id="GO:0008115">
    <property type="term" value="F:sarcosine oxidase activity"/>
    <property type="evidence" value="ECO:0007669"/>
    <property type="project" value="InterPro"/>
</dbReference>
<feature type="domain" description="GCVT N-terminal" evidence="3">
    <location>
        <begin position="601"/>
        <end position="871"/>
    </location>
</feature>
<dbReference type="GO" id="GO:0046653">
    <property type="term" value="P:tetrahydrofolate metabolic process"/>
    <property type="evidence" value="ECO:0007669"/>
    <property type="project" value="InterPro"/>
</dbReference>
<dbReference type="RefSeq" id="WP_055086062.1">
    <property type="nucleotide sequence ID" value="NZ_CXSU01000012.1"/>
</dbReference>
<dbReference type="Gene3D" id="3.10.20.440">
    <property type="entry name" value="2Fe-2S iron-sulphur cluster binding domain, sarcosine oxidase, alpha subunit, N-terminal domain"/>
    <property type="match status" value="1"/>
</dbReference>
<dbReference type="EMBL" id="CXSU01000012">
    <property type="protein sequence ID" value="CTQ50494.1"/>
    <property type="molecule type" value="Genomic_DNA"/>
</dbReference>
<proteinExistence type="inferred from homology"/>
<dbReference type="SUPFAM" id="SSF103025">
    <property type="entry name" value="Folate-binding domain"/>
    <property type="match status" value="1"/>
</dbReference>
<dbReference type="Gene3D" id="1.10.10.1100">
    <property type="entry name" value="BFD-like [2Fe-2S]-binding domain"/>
    <property type="match status" value="1"/>
</dbReference>
<dbReference type="InterPro" id="IPR023753">
    <property type="entry name" value="FAD/NAD-binding_dom"/>
</dbReference>
<dbReference type="Pfam" id="PF07992">
    <property type="entry name" value="Pyr_redox_2"/>
    <property type="match status" value="1"/>
</dbReference>
<evidence type="ECO:0000256" key="2">
    <source>
        <dbReference type="ARBA" id="ARBA00023002"/>
    </source>
</evidence>